<evidence type="ECO:0000313" key="1">
    <source>
        <dbReference type="EMBL" id="KAB2600225.1"/>
    </source>
</evidence>
<protein>
    <submittedName>
        <fullName evidence="1">Uncharacterized protein</fullName>
    </submittedName>
</protein>
<gene>
    <name evidence="1" type="ORF">D8674_010496</name>
</gene>
<reference evidence="1 2" key="3">
    <citation type="submission" date="2019-11" db="EMBL/GenBank/DDBJ databases">
        <title>A de novo genome assembly of a pear dwarfing rootstock.</title>
        <authorList>
            <person name="Wang F."/>
            <person name="Wang J."/>
            <person name="Li S."/>
            <person name="Zhang Y."/>
            <person name="Fang M."/>
            <person name="Ma L."/>
            <person name="Zhao Y."/>
            <person name="Jiang S."/>
        </authorList>
    </citation>
    <scope>NUCLEOTIDE SEQUENCE [LARGE SCALE GENOMIC DNA]</scope>
    <source>
        <strain evidence="1">S2</strain>
        <tissue evidence="1">Leaf</tissue>
    </source>
</reference>
<keyword evidence="2" id="KW-1185">Reference proteome</keyword>
<dbReference type="EMBL" id="SMOL01000753">
    <property type="protein sequence ID" value="KAB2600225.1"/>
    <property type="molecule type" value="Genomic_DNA"/>
</dbReference>
<dbReference type="Proteomes" id="UP000327157">
    <property type="component" value="Chromosome 13"/>
</dbReference>
<reference evidence="1 2" key="1">
    <citation type="submission" date="2019-09" db="EMBL/GenBank/DDBJ databases">
        <authorList>
            <person name="Ou C."/>
        </authorList>
    </citation>
    <scope>NUCLEOTIDE SEQUENCE [LARGE SCALE GENOMIC DNA]</scope>
    <source>
        <strain evidence="1">S2</strain>
        <tissue evidence="1">Leaf</tissue>
    </source>
</reference>
<dbReference type="AlphaFoldDB" id="A0A5N5FAX3"/>
<comment type="caution">
    <text evidence="1">The sequence shown here is derived from an EMBL/GenBank/DDBJ whole genome shotgun (WGS) entry which is preliminary data.</text>
</comment>
<accession>A0A5N5FAX3</accession>
<reference evidence="2" key="2">
    <citation type="submission" date="2019-10" db="EMBL/GenBank/DDBJ databases">
        <title>A de novo genome assembly of a pear dwarfing rootstock.</title>
        <authorList>
            <person name="Wang F."/>
            <person name="Wang J."/>
            <person name="Li S."/>
            <person name="Zhang Y."/>
            <person name="Fang M."/>
            <person name="Ma L."/>
            <person name="Zhao Y."/>
            <person name="Jiang S."/>
        </authorList>
    </citation>
    <scope>NUCLEOTIDE SEQUENCE [LARGE SCALE GENOMIC DNA]</scope>
</reference>
<proteinExistence type="predicted"/>
<sequence>MTELFYSQISIGELASDLLEEPITQLYVSEEAPNDVSCLTIKLVHGYSLAKGLPQKVDMVTSETIHVDLSSANVQGIVDMAPDR</sequence>
<name>A0A5N5FAX3_9ROSA</name>
<organism evidence="1 2">
    <name type="scientific">Pyrus ussuriensis x Pyrus communis</name>
    <dbReference type="NCBI Taxonomy" id="2448454"/>
    <lineage>
        <taxon>Eukaryota</taxon>
        <taxon>Viridiplantae</taxon>
        <taxon>Streptophyta</taxon>
        <taxon>Embryophyta</taxon>
        <taxon>Tracheophyta</taxon>
        <taxon>Spermatophyta</taxon>
        <taxon>Magnoliopsida</taxon>
        <taxon>eudicotyledons</taxon>
        <taxon>Gunneridae</taxon>
        <taxon>Pentapetalae</taxon>
        <taxon>rosids</taxon>
        <taxon>fabids</taxon>
        <taxon>Rosales</taxon>
        <taxon>Rosaceae</taxon>
        <taxon>Amygdaloideae</taxon>
        <taxon>Maleae</taxon>
        <taxon>Pyrus</taxon>
    </lineage>
</organism>
<evidence type="ECO:0000313" key="2">
    <source>
        <dbReference type="Proteomes" id="UP000327157"/>
    </source>
</evidence>